<comment type="caution">
    <text evidence="10">The sequence shown here is derived from an EMBL/GenBank/DDBJ whole genome shotgun (WGS) entry which is preliminary data.</text>
</comment>
<reference evidence="10" key="1">
    <citation type="submission" date="2020-07" db="EMBL/GenBank/DDBJ databases">
        <title>Ethylene signaling mediates host invasion by parasitic plants.</title>
        <authorList>
            <person name="Yoshida S."/>
        </authorList>
    </citation>
    <scope>NUCLEOTIDE SEQUENCE</scope>
    <source>
        <strain evidence="10">Okayama</strain>
    </source>
</reference>
<keyword evidence="5 8" id="KW-0378">Hydrolase</keyword>
<evidence type="ECO:0000256" key="7">
    <source>
        <dbReference type="ARBA" id="ARBA00023316"/>
    </source>
</evidence>
<keyword evidence="11" id="KW-1185">Reference proteome</keyword>
<comment type="similarity">
    <text evidence="2 8">Belongs to the glycosyl hydrolase 28 family.</text>
</comment>
<dbReference type="GO" id="GO:0004650">
    <property type="term" value="F:polygalacturonase activity"/>
    <property type="evidence" value="ECO:0007669"/>
    <property type="project" value="InterPro"/>
</dbReference>
<dbReference type="InterPro" id="IPR012334">
    <property type="entry name" value="Pectin_lyas_fold"/>
</dbReference>
<dbReference type="Proteomes" id="UP000653305">
    <property type="component" value="Unassembled WGS sequence"/>
</dbReference>
<keyword evidence="3" id="KW-0134">Cell wall</keyword>
<name>A0A830CJM3_9LAMI</name>
<dbReference type="GO" id="GO:0005975">
    <property type="term" value="P:carbohydrate metabolic process"/>
    <property type="evidence" value="ECO:0007669"/>
    <property type="project" value="InterPro"/>
</dbReference>
<dbReference type="SMART" id="SM00710">
    <property type="entry name" value="PbH1"/>
    <property type="match status" value="5"/>
</dbReference>
<dbReference type="GO" id="GO:0071555">
    <property type="term" value="P:cell wall organization"/>
    <property type="evidence" value="ECO:0007669"/>
    <property type="project" value="UniProtKB-KW"/>
</dbReference>
<feature type="signal peptide" evidence="9">
    <location>
        <begin position="1"/>
        <end position="25"/>
    </location>
</feature>
<dbReference type="InterPro" id="IPR006626">
    <property type="entry name" value="PbH1"/>
</dbReference>
<evidence type="ECO:0000256" key="4">
    <source>
        <dbReference type="ARBA" id="ARBA00022525"/>
    </source>
</evidence>
<evidence type="ECO:0000256" key="2">
    <source>
        <dbReference type="ARBA" id="ARBA00008834"/>
    </source>
</evidence>
<dbReference type="InterPro" id="IPR011050">
    <property type="entry name" value="Pectin_lyase_fold/virulence"/>
</dbReference>
<proteinExistence type="inferred from homology"/>
<evidence type="ECO:0000256" key="8">
    <source>
        <dbReference type="RuleBase" id="RU361169"/>
    </source>
</evidence>
<comment type="subcellular location">
    <subcellularLocation>
        <location evidence="1">Secreted</location>
        <location evidence="1">Cell wall</location>
    </subcellularLocation>
</comment>
<feature type="chain" id="PRO_5032476959" evidence="9">
    <location>
        <begin position="26"/>
        <end position="458"/>
    </location>
</feature>
<keyword evidence="6 8" id="KW-0326">Glycosidase</keyword>
<evidence type="ECO:0000256" key="5">
    <source>
        <dbReference type="ARBA" id="ARBA00022801"/>
    </source>
</evidence>
<dbReference type="Gene3D" id="2.160.20.10">
    <property type="entry name" value="Single-stranded right-handed beta-helix, Pectin lyase-like"/>
    <property type="match status" value="1"/>
</dbReference>
<protein>
    <submittedName>
        <fullName evidence="10">Polygalacturonase at1g48100</fullName>
    </submittedName>
</protein>
<dbReference type="AlphaFoldDB" id="A0A830CJM3"/>
<dbReference type="OrthoDB" id="187139at2759"/>
<sequence length="458" mass="49917">MKRASPVLLFLVLWLFVFSTFSTEARKYGKKHKMHKNKKHKYGDQNNSPDGAFPTVFSILSFGAMADGISDDSKALSAAWKSACNFNGGVVIIPSGFKFLIKPVTLQGPCMPNLVLQIDGTILAPPEIGSWPKNSLYQWVNFKWVQNFTIQGTGTADGQGSNWWASSQNNQALRFYASDNVTVRDISIINSPLCHLKFDNSKGVQVKNVTIYAPEYSPNTDGIHLQNSQDIEIMHSDIGTGDDCVSIQTGCSNIHVHHINCGPGHGISLGGLGKDKSIACVSNIVVENIIMQNTLYGARIKTWQGGLGSVTNVTFSNIQVSDVKVPITIDQYYCDKSVCANQTEAVAISGIKFDQIIGTYTSQPIRLACSNSIPCVDVDLVSIELKPSPQYTSGLDHQGLCWNSYGNSSGPLVPESMDYCVRSGSEYVKRKPTGLDWALRTIATSCEAHTLITASTVR</sequence>
<evidence type="ECO:0000256" key="9">
    <source>
        <dbReference type="SAM" id="SignalP"/>
    </source>
</evidence>
<dbReference type="SUPFAM" id="SSF51126">
    <property type="entry name" value="Pectin lyase-like"/>
    <property type="match status" value="1"/>
</dbReference>
<keyword evidence="7" id="KW-0961">Cell wall biogenesis/degradation</keyword>
<keyword evidence="4" id="KW-0964">Secreted</keyword>
<dbReference type="EMBL" id="BMAC01000491">
    <property type="protein sequence ID" value="GFP97478.1"/>
    <property type="molecule type" value="Genomic_DNA"/>
</dbReference>
<dbReference type="PANTHER" id="PTHR31375">
    <property type="match status" value="1"/>
</dbReference>
<evidence type="ECO:0000256" key="1">
    <source>
        <dbReference type="ARBA" id="ARBA00004191"/>
    </source>
</evidence>
<accession>A0A830CJM3</accession>
<organism evidence="10 11">
    <name type="scientific">Phtheirospermum japonicum</name>
    <dbReference type="NCBI Taxonomy" id="374723"/>
    <lineage>
        <taxon>Eukaryota</taxon>
        <taxon>Viridiplantae</taxon>
        <taxon>Streptophyta</taxon>
        <taxon>Embryophyta</taxon>
        <taxon>Tracheophyta</taxon>
        <taxon>Spermatophyta</taxon>
        <taxon>Magnoliopsida</taxon>
        <taxon>eudicotyledons</taxon>
        <taxon>Gunneridae</taxon>
        <taxon>Pentapetalae</taxon>
        <taxon>asterids</taxon>
        <taxon>lamiids</taxon>
        <taxon>Lamiales</taxon>
        <taxon>Orobanchaceae</taxon>
        <taxon>Orobanchaceae incertae sedis</taxon>
        <taxon>Phtheirospermum</taxon>
    </lineage>
</organism>
<evidence type="ECO:0000256" key="3">
    <source>
        <dbReference type="ARBA" id="ARBA00022512"/>
    </source>
</evidence>
<dbReference type="Pfam" id="PF00295">
    <property type="entry name" value="Glyco_hydro_28"/>
    <property type="match status" value="1"/>
</dbReference>
<evidence type="ECO:0000256" key="6">
    <source>
        <dbReference type="ARBA" id="ARBA00023295"/>
    </source>
</evidence>
<gene>
    <name evidence="10" type="ORF">PHJA_001891900</name>
</gene>
<evidence type="ECO:0000313" key="11">
    <source>
        <dbReference type="Proteomes" id="UP000653305"/>
    </source>
</evidence>
<evidence type="ECO:0000313" key="10">
    <source>
        <dbReference type="EMBL" id="GFP97478.1"/>
    </source>
</evidence>
<keyword evidence="9" id="KW-0732">Signal</keyword>
<dbReference type="InterPro" id="IPR000743">
    <property type="entry name" value="Glyco_hydro_28"/>
</dbReference>